<proteinExistence type="predicted"/>
<organism evidence="2 3">
    <name type="scientific">Micromonospora sicca</name>
    <dbReference type="NCBI Taxonomy" id="2202420"/>
    <lineage>
        <taxon>Bacteria</taxon>
        <taxon>Bacillati</taxon>
        <taxon>Actinomycetota</taxon>
        <taxon>Actinomycetes</taxon>
        <taxon>Micromonosporales</taxon>
        <taxon>Micromonosporaceae</taxon>
        <taxon>Micromonospora</taxon>
    </lineage>
</organism>
<dbReference type="InterPro" id="IPR010359">
    <property type="entry name" value="IrrE_HExxH"/>
</dbReference>
<evidence type="ECO:0000313" key="3">
    <source>
        <dbReference type="Proteomes" id="UP001290101"/>
    </source>
</evidence>
<dbReference type="RefSeq" id="WP_322443572.1">
    <property type="nucleotide sequence ID" value="NZ_JAXOTQ010000060.1"/>
</dbReference>
<evidence type="ECO:0000313" key="2">
    <source>
        <dbReference type="EMBL" id="MDZ5494051.1"/>
    </source>
</evidence>
<reference evidence="2 3" key="1">
    <citation type="submission" date="2023-12" db="EMBL/GenBank/DDBJ databases">
        <title>Micromonospora sp. nov., isolated from Atacama Desert.</title>
        <authorList>
            <person name="Carro L."/>
            <person name="Golinska P."/>
            <person name="Klenk H.-P."/>
            <person name="Goodfellow M."/>
        </authorList>
    </citation>
    <scope>NUCLEOTIDE SEQUENCE [LARGE SCALE GENOMIC DNA]</scope>
    <source>
        <strain evidence="2 3">4G53</strain>
    </source>
</reference>
<dbReference type="Pfam" id="PF06114">
    <property type="entry name" value="Peptidase_M78"/>
    <property type="match status" value="1"/>
</dbReference>
<dbReference type="InterPro" id="IPR011011">
    <property type="entry name" value="Znf_FYVE_PHD"/>
</dbReference>
<comment type="caution">
    <text evidence="2">The sequence shown here is derived from an EMBL/GenBank/DDBJ whole genome shotgun (WGS) entry which is preliminary data.</text>
</comment>
<dbReference type="Gene3D" id="1.10.10.2910">
    <property type="match status" value="1"/>
</dbReference>
<protein>
    <submittedName>
        <fullName evidence="2">ImmA/IrrE family metallo-endopeptidase</fullName>
    </submittedName>
</protein>
<dbReference type="EMBL" id="JAXOTQ010000060">
    <property type="protein sequence ID" value="MDZ5494051.1"/>
    <property type="molecule type" value="Genomic_DNA"/>
</dbReference>
<gene>
    <name evidence="2" type="ORF">U2F25_32145</name>
</gene>
<feature type="domain" description="IrrE N-terminal-like" evidence="1">
    <location>
        <begin position="70"/>
        <end position="155"/>
    </location>
</feature>
<evidence type="ECO:0000259" key="1">
    <source>
        <dbReference type="Pfam" id="PF06114"/>
    </source>
</evidence>
<accession>A0ABU5JN96</accession>
<name>A0ABU5JN96_9ACTN</name>
<keyword evidence="3" id="KW-1185">Reference proteome</keyword>
<dbReference type="SUPFAM" id="SSF57903">
    <property type="entry name" value="FYVE/PHD zinc finger"/>
    <property type="match status" value="1"/>
</dbReference>
<dbReference type="Proteomes" id="UP001290101">
    <property type="component" value="Unassembled WGS sequence"/>
</dbReference>
<sequence length="333" mass="35388">MIEQLVPTMVTYLTTIGVDPHDLAANPAAVIVTVDDIVLDWVDPGQVGADCSVAALYSGTEVPPRISAVRDASPGRRAFSVLHEFGHHLCTQVDEVADALWDLPEGGRGLEEDLVDAFAAAILLPADTVWATFAAGVDAASVGRLWRTTSASREACCVAAAQQLPAPGYVMLLRPDGRSQFAARHGDAIAVPRETAQTATKLRPALNGGTARGVDRPTLGSGVHTAEMYFDAIAADSYVFAVWVTDSPAWDALPAPLDSRPVGNTAYCGACAREFTTWRAACRHCGEPHCIRCGACECEPGGLRPVTTRRCDRCFQELPLPAFNGDSTTCNDH</sequence>